<dbReference type="KEGG" id="bvo:Pan97_25900"/>
<name>A0A518C8K3_9BACT</name>
<organism evidence="1 2">
    <name type="scientific">Bremerella volcania</name>
    <dbReference type="NCBI Taxonomy" id="2527984"/>
    <lineage>
        <taxon>Bacteria</taxon>
        <taxon>Pseudomonadati</taxon>
        <taxon>Planctomycetota</taxon>
        <taxon>Planctomycetia</taxon>
        <taxon>Pirellulales</taxon>
        <taxon>Pirellulaceae</taxon>
        <taxon>Bremerella</taxon>
    </lineage>
</organism>
<gene>
    <name evidence="1" type="ORF">Pan97_25900</name>
</gene>
<sequence>MSSATELEQKKIDQIAHFLQHGGIVKKFNFPRLYLPNLPGYKPKYYEEIGQMIASKRIRVYEGNGEIPGAKAFYKMGSNCLYLTSETKPLNTPDHWSTIAHEATHMIQDMKKWRMTMQEMEADAHFAQALFLHYKNGFLSGGLMQTFTSAAKDFAAGNMREFKKKCQAMLGEAGNKYYGKKGYEKLYIKERQDGIP</sequence>
<evidence type="ECO:0000313" key="2">
    <source>
        <dbReference type="Proteomes" id="UP000318626"/>
    </source>
</evidence>
<reference evidence="2" key="1">
    <citation type="submission" date="2019-02" db="EMBL/GenBank/DDBJ databases">
        <title>Deep-cultivation of Planctomycetes and their phenomic and genomic characterization uncovers novel biology.</title>
        <authorList>
            <person name="Wiegand S."/>
            <person name="Jogler M."/>
            <person name="Boedeker C."/>
            <person name="Pinto D."/>
            <person name="Vollmers J."/>
            <person name="Rivas-Marin E."/>
            <person name="Kohn T."/>
            <person name="Peeters S.H."/>
            <person name="Heuer A."/>
            <person name="Rast P."/>
            <person name="Oberbeckmann S."/>
            <person name="Bunk B."/>
            <person name="Jeske O."/>
            <person name="Meyerdierks A."/>
            <person name="Storesund J.E."/>
            <person name="Kallscheuer N."/>
            <person name="Luecker S."/>
            <person name="Lage O.M."/>
            <person name="Pohl T."/>
            <person name="Merkel B.J."/>
            <person name="Hornburger P."/>
            <person name="Mueller R.-W."/>
            <person name="Bruemmer F."/>
            <person name="Labrenz M."/>
            <person name="Spormann A.M."/>
            <person name="Op den Camp H."/>
            <person name="Overmann J."/>
            <person name="Amann R."/>
            <person name="Jetten M.S.M."/>
            <person name="Mascher T."/>
            <person name="Medema M.H."/>
            <person name="Devos D.P."/>
            <person name="Kaster A.-K."/>
            <person name="Ovreas L."/>
            <person name="Rohde M."/>
            <person name="Galperin M.Y."/>
            <person name="Jogler C."/>
        </authorList>
    </citation>
    <scope>NUCLEOTIDE SEQUENCE [LARGE SCALE GENOMIC DNA]</scope>
    <source>
        <strain evidence="2">Pan97</strain>
    </source>
</reference>
<proteinExistence type="predicted"/>
<evidence type="ECO:0000313" key="1">
    <source>
        <dbReference type="EMBL" id="QDU75557.1"/>
    </source>
</evidence>
<accession>A0A518C8K3</accession>
<dbReference type="RefSeq" id="WP_144973028.1">
    <property type="nucleotide sequence ID" value="NZ_CP036289.1"/>
</dbReference>
<dbReference type="Proteomes" id="UP000318626">
    <property type="component" value="Chromosome"/>
</dbReference>
<dbReference type="OrthoDB" id="289901at2"/>
<protein>
    <submittedName>
        <fullName evidence="1">Uncharacterized protein</fullName>
    </submittedName>
</protein>
<dbReference type="AlphaFoldDB" id="A0A518C8K3"/>
<keyword evidence="2" id="KW-1185">Reference proteome</keyword>
<dbReference type="EMBL" id="CP036289">
    <property type="protein sequence ID" value="QDU75557.1"/>
    <property type="molecule type" value="Genomic_DNA"/>
</dbReference>